<accession>A0AAV7DVR8</accession>
<dbReference type="GO" id="GO:0009696">
    <property type="term" value="P:salicylic acid metabolic process"/>
    <property type="evidence" value="ECO:0007669"/>
    <property type="project" value="TreeGrafter"/>
</dbReference>
<proteinExistence type="predicted"/>
<keyword evidence="1" id="KW-0378">Hydrolase</keyword>
<dbReference type="PANTHER" id="PTHR10992">
    <property type="entry name" value="METHYLESTERASE FAMILY MEMBER"/>
    <property type="match status" value="1"/>
</dbReference>
<dbReference type="AlphaFoldDB" id="A0AAV7DVR8"/>
<dbReference type="GO" id="GO:0080032">
    <property type="term" value="F:methyl jasmonate esterase activity"/>
    <property type="evidence" value="ECO:0007669"/>
    <property type="project" value="TreeGrafter"/>
</dbReference>
<dbReference type="Pfam" id="PF12697">
    <property type="entry name" value="Abhydrolase_6"/>
    <property type="match status" value="1"/>
</dbReference>
<dbReference type="EMBL" id="JAINDJ010000008">
    <property type="protein sequence ID" value="KAG9440752.1"/>
    <property type="molecule type" value="Genomic_DNA"/>
</dbReference>
<protein>
    <recommendedName>
        <fullName evidence="2">AB hydrolase-1 domain-containing protein</fullName>
    </recommendedName>
</protein>
<evidence type="ECO:0000259" key="2">
    <source>
        <dbReference type="Pfam" id="PF12697"/>
    </source>
</evidence>
<organism evidence="3 4">
    <name type="scientific">Aristolochia fimbriata</name>
    <name type="common">White veined hardy Dutchman's pipe vine</name>
    <dbReference type="NCBI Taxonomy" id="158543"/>
    <lineage>
        <taxon>Eukaryota</taxon>
        <taxon>Viridiplantae</taxon>
        <taxon>Streptophyta</taxon>
        <taxon>Embryophyta</taxon>
        <taxon>Tracheophyta</taxon>
        <taxon>Spermatophyta</taxon>
        <taxon>Magnoliopsida</taxon>
        <taxon>Magnoliidae</taxon>
        <taxon>Piperales</taxon>
        <taxon>Aristolochiaceae</taxon>
        <taxon>Aristolochia</taxon>
    </lineage>
</organism>
<evidence type="ECO:0000313" key="3">
    <source>
        <dbReference type="EMBL" id="KAG9440752.1"/>
    </source>
</evidence>
<sequence length="264" mass="29546">MVLDQGEINSRRKHFVLVHGVCAGGWCWFKLVALLRSEGHRVTAIDMAASGSRRESISDVRNFRDYSKPLMDLLESDLHEGETVILVGHSLGGLNLPFAMESFPEKISAAVFVTGLMPDCSAPPSSVLNQLFATTPPDLFLDTRFTREDNKTVMILGPKCLRLLVGQNCYAEDTTLNEMLVRPGSLFLEDLSASPKLSEEKYGSVRRVFIVCKDDKLLTEEFQRWMIQKNPPEEVMEIEGSDHMPMLCKPKKLLHHLLKIAGSG</sequence>
<dbReference type="Gene3D" id="3.40.50.1820">
    <property type="entry name" value="alpha/beta hydrolase"/>
    <property type="match status" value="1"/>
</dbReference>
<comment type="caution">
    <text evidence="3">The sequence shown here is derived from an EMBL/GenBank/DDBJ whole genome shotgun (WGS) entry which is preliminary data.</text>
</comment>
<reference evidence="3 4" key="1">
    <citation type="submission" date="2021-07" db="EMBL/GenBank/DDBJ databases">
        <title>The Aristolochia fimbriata genome: insights into angiosperm evolution, floral development and chemical biosynthesis.</title>
        <authorList>
            <person name="Jiao Y."/>
        </authorList>
    </citation>
    <scope>NUCLEOTIDE SEQUENCE [LARGE SCALE GENOMIC DNA]</scope>
    <source>
        <strain evidence="3">IBCAS-2021</strain>
        <tissue evidence="3">Leaf</tissue>
    </source>
</reference>
<dbReference type="SUPFAM" id="SSF53474">
    <property type="entry name" value="alpha/beta-Hydrolases"/>
    <property type="match status" value="1"/>
</dbReference>
<feature type="domain" description="AB hydrolase-1" evidence="2">
    <location>
        <begin position="15"/>
        <end position="247"/>
    </location>
</feature>
<evidence type="ECO:0000256" key="1">
    <source>
        <dbReference type="ARBA" id="ARBA00022801"/>
    </source>
</evidence>
<gene>
    <name evidence="3" type="ORF">H6P81_020917</name>
</gene>
<dbReference type="FunFam" id="3.40.50.1820:FF:000051">
    <property type="entry name" value="(S)-hydroxynitrile lyase"/>
    <property type="match status" value="1"/>
</dbReference>
<keyword evidence="4" id="KW-1185">Reference proteome</keyword>
<dbReference type="GO" id="GO:0080031">
    <property type="term" value="F:methyl salicylate esterase activity"/>
    <property type="evidence" value="ECO:0007669"/>
    <property type="project" value="TreeGrafter"/>
</dbReference>
<dbReference type="InterPro" id="IPR045889">
    <property type="entry name" value="MES/HNL"/>
</dbReference>
<evidence type="ECO:0000313" key="4">
    <source>
        <dbReference type="Proteomes" id="UP000825729"/>
    </source>
</evidence>
<dbReference type="GO" id="GO:0009694">
    <property type="term" value="P:jasmonic acid metabolic process"/>
    <property type="evidence" value="ECO:0007669"/>
    <property type="project" value="TreeGrafter"/>
</dbReference>
<dbReference type="GO" id="GO:0080030">
    <property type="term" value="F:methyl indole-3-acetate esterase activity"/>
    <property type="evidence" value="ECO:0007669"/>
    <property type="project" value="TreeGrafter"/>
</dbReference>
<dbReference type="InterPro" id="IPR029058">
    <property type="entry name" value="AB_hydrolase_fold"/>
</dbReference>
<dbReference type="PANTHER" id="PTHR10992:SF1083">
    <property type="entry name" value="METHYLESTERASE 1"/>
    <property type="match status" value="1"/>
</dbReference>
<dbReference type="InterPro" id="IPR000073">
    <property type="entry name" value="AB_hydrolase_1"/>
</dbReference>
<dbReference type="Proteomes" id="UP000825729">
    <property type="component" value="Unassembled WGS sequence"/>
</dbReference>
<name>A0AAV7DVR8_ARIFI</name>